<evidence type="ECO:0000256" key="1">
    <source>
        <dbReference type="SAM" id="Phobius"/>
    </source>
</evidence>
<evidence type="ECO:0000313" key="3">
    <source>
        <dbReference type="EMBL" id="OPG17697.1"/>
    </source>
</evidence>
<sequence length="359" mass="39203">MNRDDFKEQDDLEAFLRTLAREKRDLTFTDEMQARVLKRIEERTPPVTARIASQKRKLFGRRAWVGIGAAAVACVAWVLIATGLINNRIFTINSSFHTASTGAGIPSFSASLAPVDVAQVSVLPTTAQTTNHGVPGVPRTNGIMSLAPQSVTVHATLVNQSDRPIAGKDLQGMLFILKNSSGLSPLQWGDWEYFVNGPSGVIPAHGSLPWSFTPNPTPPFTSLASRQVHMIWMFRKGVQNAPTLTIGTLPIATQVQSVVVTGRVQSVQFFTVNVTARNESQRAIALNHVMGILIFGKGEPLLSRSTYKYFDDVTHSAKMEWLKPGQSRILSFTLTGVPGVEMQKLSSHVFLVARSQLGV</sequence>
<dbReference type="RefSeq" id="WP_067564391.1">
    <property type="nucleotide sequence ID" value="NZ_LSUQ01000020.1"/>
</dbReference>
<gene>
    <name evidence="2" type="ORF">AYW79_08245</name>
    <name evidence="3" type="ORF">B2M26_00690</name>
</gene>
<dbReference type="OrthoDB" id="2372639at2"/>
<evidence type="ECO:0000313" key="4">
    <source>
        <dbReference type="Proteomes" id="UP000077421"/>
    </source>
</evidence>
<dbReference type="Proteomes" id="UP000077421">
    <property type="component" value="Unassembled WGS sequence"/>
</dbReference>
<reference evidence="3 5" key="2">
    <citation type="submission" date="2017-02" db="EMBL/GenBank/DDBJ databases">
        <title>Draft genome of Acidibacillus ferrooxidans Huett2.</title>
        <authorList>
            <person name="Schopf S."/>
        </authorList>
    </citation>
    <scope>NUCLEOTIDE SEQUENCE [LARGE SCALE GENOMIC DNA]</scope>
    <source>
        <strain evidence="3 5">Huett2</strain>
    </source>
</reference>
<dbReference type="STRING" id="1765683.B2M26_00690"/>
<evidence type="ECO:0000313" key="5">
    <source>
        <dbReference type="Proteomes" id="UP000190229"/>
    </source>
</evidence>
<dbReference type="EMBL" id="MWPS01000001">
    <property type="protein sequence ID" value="OPG17697.1"/>
    <property type="molecule type" value="Genomic_DNA"/>
</dbReference>
<accession>A0A162TXK5</accession>
<keyword evidence="1" id="KW-0472">Membrane</keyword>
<organism evidence="3 5">
    <name type="scientific">Ferroacidibacillus organovorans</name>
    <dbReference type="NCBI Taxonomy" id="1765683"/>
    <lineage>
        <taxon>Bacteria</taxon>
        <taxon>Bacillati</taxon>
        <taxon>Bacillota</taxon>
        <taxon>Bacilli</taxon>
        <taxon>Bacillales</taxon>
        <taxon>Alicyclobacillaceae</taxon>
        <taxon>Ferroacidibacillus</taxon>
    </lineage>
</organism>
<dbReference type="Proteomes" id="UP000190229">
    <property type="component" value="Unassembled WGS sequence"/>
</dbReference>
<name>A0A162TXK5_9BACL</name>
<keyword evidence="5" id="KW-1185">Reference proteome</keyword>
<dbReference type="EMBL" id="LSUQ01000020">
    <property type="protein sequence ID" value="OAG93918.1"/>
    <property type="molecule type" value="Genomic_DNA"/>
</dbReference>
<keyword evidence="1" id="KW-0812">Transmembrane</keyword>
<dbReference type="AlphaFoldDB" id="A0A162TXK5"/>
<evidence type="ECO:0000313" key="2">
    <source>
        <dbReference type="EMBL" id="OAG93918.1"/>
    </source>
</evidence>
<protein>
    <submittedName>
        <fullName evidence="3">Uncharacterized protein</fullName>
    </submittedName>
</protein>
<feature type="transmembrane region" description="Helical" evidence="1">
    <location>
        <begin position="63"/>
        <end position="85"/>
    </location>
</feature>
<keyword evidence="1" id="KW-1133">Transmembrane helix</keyword>
<proteinExistence type="predicted"/>
<reference evidence="2 4" key="1">
    <citation type="submission" date="2016-02" db="EMBL/GenBank/DDBJ databases">
        <title>Draft genome sequence of Acidibacillus ferrooxidans SLC66.</title>
        <authorList>
            <person name="Oliveira G."/>
            <person name="Nancucheo I."/>
            <person name="Dall'Agnol H."/>
            <person name="Johnson B."/>
            <person name="Oliveira R."/>
            <person name="Nunes G.L."/>
            <person name="Tzotzos G."/>
            <person name="Orellana S.C."/>
            <person name="Salim A.C."/>
            <person name="Araujo F.M."/>
        </authorList>
    </citation>
    <scope>NUCLEOTIDE SEQUENCE [LARGE SCALE GENOMIC DNA]</scope>
    <source>
        <strain evidence="2 4">SLC66</strain>
    </source>
</reference>
<comment type="caution">
    <text evidence="3">The sequence shown here is derived from an EMBL/GenBank/DDBJ whole genome shotgun (WGS) entry which is preliminary data.</text>
</comment>